<dbReference type="GO" id="GO:0042612">
    <property type="term" value="C:MHC class I protein complex"/>
    <property type="evidence" value="ECO:0007669"/>
    <property type="project" value="UniProtKB-KW"/>
</dbReference>
<dbReference type="AlphaFoldDB" id="A0A643ATK9"/>
<protein>
    <submittedName>
        <fullName evidence="6">Uncharacterized protein</fullName>
    </submittedName>
</protein>
<dbReference type="GO" id="GO:0030670">
    <property type="term" value="C:phagocytic vesicle membrane"/>
    <property type="evidence" value="ECO:0007669"/>
    <property type="project" value="UniProtKB-ARBA"/>
</dbReference>
<evidence type="ECO:0000256" key="1">
    <source>
        <dbReference type="ARBA" id="ARBA00004167"/>
    </source>
</evidence>
<evidence type="ECO:0000256" key="3">
    <source>
        <dbReference type="ARBA" id="ARBA00022859"/>
    </source>
</evidence>
<keyword evidence="4" id="KW-0472">Membrane</keyword>
<proteinExistence type="predicted"/>
<dbReference type="GO" id="GO:0005102">
    <property type="term" value="F:signaling receptor binding"/>
    <property type="evidence" value="ECO:0007669"/>
    <property type="project" value="TreeGrafter"/>
</dbReference>
<dbReference type="InterPro" id="IPR050208">
    <property type="entry name" value="MHC_class-I_related"/>
</dbReference>
<dbReference type="PANTHER" id="PTHR16675:SF251">
    <property type="entry name" value="HLA CLASS I HISTOCOMPATIBILITY ANTIGEN, C ALPHA CHAIN"/>
    <property type="match status" value="1"/>
</dbReference>
<evidence type="ECO:0000313" key="6">
    <source>
        <dbReference type="EMBL" id="KAB0340992.1"/>
    </source>
</evidence>
<dbReference type="GO" id="GO:0002476">
    <property type="term" value="P:antigen processing and presentation of endogenous peptide antigen via MHC class Ib"/>
    <property type="evidence" value="ECO:0007669"/>
    <property type="project" value="TreeGrafter"/>
</dbReference>
<dbReference type="GO" id="GO:0042605">
    <property type="term" value="F:peptide antigen binding"/>
    <property type="evidence" value="ECO:0007669"/>
    <property type="project" value="TreeGrafter"/>
</dbReference>
<dbReference type="PANTHER" id="PTHR16675">
    <property type="entry name" value="MHC CLASS I-RELATED"/>
    <property type="match status" value="1"/>
</dbReference>
<comment type="caution">
    <text evidence="6">The sequence shown here is derived from an EMBL/GenBank/DDBJ whole genome shotgun (WGS) entry which is preliminary data.</text>
</comment>
<dbReference type="GO" id="GO:0005615">
    <property type="term" value="C:extracellular space"/>
    <property type="evidence" value="ECO:0007669"/>
    <property type="project" value="TreeGrafter"/>
</dbReference>
<dbReference type="InterPro" id="IPR013783">
    <property type="entry name" value="Ig-like_fold"/>
</dbReference>
<evidence type="ECO:0000313" key="7">
    <source>
        <dbReference type="Proteomes" id="UP000437017"/>
    </source>
</evidence>
<keyword evidence="5" id="KW-0325">Glycoprotein</keyword>
<sequence length="72" mass="7885">MELVETRPSEDRTFQKWAALVLPSGDDQRHTCHVQHQGLPEPLFLRSANVQTSCCAAKRGGTLAGGRPAEKV</sequence>
<evidence type="ECO:0000256" key="5">
    <source>
        <dbReference type="ARBA" id="ARBA00023180"/>
    </source>
</evidence>
<dbReference type="SUPFAM" id="SSF48726">
    <property type="entry name" value="Immunoglobulin"/>
    <property type="match status" value="1"/>
</dbReference>
<dbReference type="GO" id="GO:0098553">
    <property type="term" value="C:lumenal side of endoplasmic reticulum membrane"/>
    <property type="evidence" value="ECO:0007669"/>
    <property type="project" value="UniProtKB-ARBA"/>
</dbReference>
<keyword evidence="2" id="KW-0490">MHC I</keyword>
<gene>
    <name evidence="6" type="ORF">E2I00_008908</name>
</gene>
<organism evidence="6 7">
    <name type="scientific">Balaenoptera physalus</name>
    <name type="common">Fin whale</name>
    <name type="synonym">Balaena physalus</name>
    <dbReference type="NCBI Taxonomy" id="9770"/>
    <lineage>
        <taxon>Eukaryota</taxon>
        <taxon>Metazoa</taxon>
        <taxon>Chordata</taxon>
        <taxon>Craniata</taxon>
        <taxon>Vertebrata</taxon>
        <taxon>Euteleostomi</taxon>
        <taxon>Mammalia</taxon>
        <taxon>Eutheria</taxon>
        <taxon>Laurasiatheria</taxon>
        <taxon>Artiodactyla</taxon>
        <taxon>Whippomorpha</taxon>
        <taxon>Cetacea</taxon>
        <taxon>Mysticeti</taxon>
        <taxon>Balaenopteridae</taxon>
        <taxon>Balaenoptera</taxon>
    </lineage>
</organism>
<name>A0A643ATK9_BALPH</name>
<comment type="subcellular location">
    <subcellularLocation>
        <location evidence="1">Membrane</location>
        <topology evidence="1">Single-pass membrane protein</topology>
    </subcellularLocation>
</comment>
<dbReference type="GO" id="GO:0009897">
    <property type="term" value="C:external side of plasma membrane"/>
    <property type="evidence" value="ECO:0007669"/>
    <property type="project" value="TreeGrafter"/>
</dbReference>
<keyword evidence="3" id="KW-0391">Immunity</keyword>
<feature type="non-terminal residue" evidence="6">
    <location>
        <position position="72"/>
    </location>
</feature>
<dbReference type="GO" id="GO:0001916">
    <property type="term" value="P:positive regulation of T cell mediated cytotoxicity"/>
    <property type="evidence" value="ECO:0007669"/>
    <property type="project" value="TreeGrafter"/>
</dbReference>
<dbReference type="Proteomes" id="UP000437017">
    <property type="component" value="Unassembled WGS sequence"/>
</dbReference>
<dbReference type="EMBL" id="SGJD01038850">
    <property type="protein sequence ID" value="KAB0340992.1"/>
    <property type="molecule type" value="Genomic_DNA"/>
</dbReference>
<evidence type="ECO:0000256" key="2">
    <source>
        <dbReference type="ARBA" id="ARBA00022451"/>
    </source>
</evidence>
<dbReference type="GO" id="GO:0006955">
    <property type="term" value="P:immune response"/>
    <property type="evidence" value="ECO:0007669"/>
    <property type="project" value="TreeGrafter"/>
</dbReference>
<dbReference type="OrthoDB" id="8929156at2759"/>
<dbReference type="InterPro" id="IPR036179">
    <property type="entry name" value="Ig-like_dom_sf"/>
</dbReference>
<accession>A0A643ATK9</accession>
<dbReference type="GO" id="GO:0002486">
    <property type="term" value="P:antigen processing and presentation of endogenous peptide antigen via MHC class I via ER pathway, TAP-independent"/>
    <property type="evidence" value="ECO:0007669"/>
    <property type="project" value="TreeGrafter"/>
</dbReference>
<evidence type="ECO:0000256" key="4">
    <source>
        <dbReference type="ARBA" id="ARBA00023136"/>
    </source>
</evidence>
<dbReference type="Gene3D" id="2.60.40.10">
    <property type="entry name" value="Immunoglobulins"/>
    <property type="match status" value="1"/>
</dbReference>
<keyword evidence="7" id="KW-1185">Reference proteome</keyword>
<reference evidence="6 7" key="1">
    <citation type="journal article" date="2019" name="PLoS ONE">
        <title>Genomic analyses reveal an absence of contemporary introgressive admixture between fin whales and blue whales, despite known hybrids.</title>
        <authorList>
            <person name="Westbury M.V."/>
            <person name="Petersen B."/>
            <person name="Lorenzen E.D."/>
        </authorList>
    </citation>
    <scope>NUCLEOTIDE SEQUENCE [LARGE SCALE GENOMIC DNA]</scope>
    <source>
        <strain evidence="6">FinWhale-01</strain>
    </source>
</reference>